<gene>
    <name evidence="1" type="ORF">QLH52_11970</name>
</gene>
<comment type="caution">
    <text evidence="1">The sequence shown here is derived from an EMBL/GenBank/DDBJ whole genome shotgun (WGS) entry which is preliminary data.</text>
</comment>
<evidence type="ECO:0000313" key="2">
    <source>
        <dbReference type="Proteomes" id="UP001284537"/>
    </source>
</evidence>
<proteinExistence type="predicted"/>
<name>A0ABU4UEX9_9GAMM</name>
<dbReference type="RefSeq" id="WP_101053465.1">
    <property type="nucleotide sequence ID" value="NZ_JAXARY010000010.1"/>
</dbReference>
<keyword evidence="2" id="KW-1185">Reference proteome</keyword>
<sequence length="173" mass="19367">MNMQIVTGEKLGEVKARIQALQEIVRFNQDDKIGYERMQLANRFNAAMKNRMTPAEFVELFPNPPVSGTNLTLYNAVKTGADQLSPANESPEIAADFLELDNYFRNAAKPDRSLTEAEFSTLYPEPNFDIETAAIATAQTEADKLRSFLKSGPYPDYPRMYDIDFLTGTAVSP</sequence>
<evidence type="ECO:0000313" key="1">
    <source>
        <dbReference type="EMBL" id="MDX8128002.1"/>
    </source>
</evidence>
<organism evidence="1 2">
    <name type="scientific">Methylomonas defluvii</name>
    <dbReference type="NCBI Taxonomy" id="3045149"/>
    <lineage>
        <taxon>Bacteria</taxon>
        <taxon>Pseudomonadati</taxon>
        <taxon>Pseudomonadota</taxon>
        <taxon>Gammaproteobacteria</taxon>
        <taxon>Methylococcales</taxon>
        <taxon>Methylococcaceae</taxon>
        <taxon>Methylomonas</taxon>
    </lineage>
</organism>
<protein>
    <submittedName>
        <fullName evidence="1">Uncharacterized protein</fullName>
    </submittedName>
</protein>
<reference evidence="1 2" key="1">
    <citation type="submission" date="2023-11" db="EMBL/GenBank/DDBJ databases">
        <authorList>
            <person name="Ouyang M.-Y."/>
        </authorList>
    </citation>
    <scope>NUCLEOTIDE SEQUENCE [LARGE SCALE GENOMIC DNA]</scope>
    <source>
        <strain evidence="1 2">OY6</strain>
    </source>
</reference>
<dbReference type="Proteomes" id="UP001284537">
    <property type="component" value="Unassembled WGS sequence"/>
</dbReference>
<dbReference type="EMBL" id="JAXARY010000010">
    <property type="protein sequence ID" value="MDX8128002.1"/>
    <property type="molecule type" value="Genomic_DNA"/>
</dbReference>
<accession>A0ABU4UEX9</accession>